<evidence type="ECO:0000256" key="1">
    <source>
        <dbReference type="SAM" id="MobiDB-lite"/>
    </source>
</evidence>
<name>A0ABR2ES03_9ROSI</name>
<proteinExistence type="predicted"/>
<reference evidence="2 3" key="1">
    <citation type="journal article" date="2024" name="G3 (Bethesda)">
        <title>Genome assembly of Hibiscus sabdariffa L. provides insights into metabolisms of medicinal natural products.</title>
        <authorList>
            <person name="Kim T."/>
        </authorList>
    </citation>
    <scope>NUCLEOTIDE SEQUENCE [LARGE SCALE GENOMIC DNA]</scope>
    <source>
        <strain evidence="2">TK-2024</strain>
        <tissue evidence="2">Old leaves</tissue>
    </source>
</reference>
<dbReference type="Proteomes" id="UP001472677">
    <property type="component" value="Unassembled WGS sequence"/>
</dbReference>
<organism evidence="2 3">
    <name type="scientific">Hibiscus sabdariffa</name>
    <name type="common">roselle</name>
    <dbReference type="NCBI Taxonomy" id="183260"/>
    <lineage>
        <taxon>Eukaryota</taxon>
        <taxon>Viridiplantae</taxon>
        <taxon>Streptophyta</taxon>
        <taxon>Embryophyta</taxon>
        <taxon>Tracheophyta</taxon>
        <taxon>Spermatophyta</taxon>
        <taxon>Magnoliopsida</taxon>
        <taxon>eudicotyledons</taxon>
        <taxon>Gunneridae</taxon>
        <taxon>Pentapetalae</taxon>
        <taxon>rosids</taxon>
        <taxon>malvids</taxon>
        <taxon>Malvales</taxon>
        <taxon>Malvaceae</taxon>
        <taxon>Malvoideae</taxon>
        <taxon>Hibiscus</taxon>
    </lineage>
</organism>
<feature type="region of interest" description="Disordered" evidence="1">
    <location>
        <begin position="24"/>
        <end position="54"/>
    </location>
</feature>
<feature type="compositionally biased region" description="Polar residues" evidence="1">
    <location>
        <begin position="44"/>
        <end position="54"/>
    </location>
</feature>
<dbReference type="EMBL" id="JBBPBM010000011">
    <property type="protein sequence ID" value="KAK8563912.1"/>
    <property type="molecule type" value="Genomic_DNA"/>
</dbReference>
<feature type="compositionally biased region" description="Polar residues" evidence="1">
    <location>
        <begin position="24"/>
        <end position="35"/>
    </location>
</feature>
<keyword evidence="3" id="KW-1185">Reference proteome</keyword>
<gene>
    <name evidence="2" type="ORF">V6N12_036047</name>
</gene>
<comment type="caution">
    <text evidence="2">The sequence shown here is derived from an EMBL/GenBank/DDBJ whole genome shotgun (WGS) entry which is preliminary data.</text>
</comment>
<accession>A0ABR2ES03</accession>
<protein>
    <submittedName>
        <fullName evidence="2">Uncharacterized protein</fullName>
    </submittedName>
</protein>
<sequence length="135" mass="14269">MDNSSCLPLVSPFAVVVSENRQRLSSEGVTASVNEESVVPTDGCGNSSSHDSSIQPNVAADVNITLGHATSEQLTLSSSSNVAQDSMLGDMLVPSEPHIGATHGEAGPEVLTEFDTKMHVARRDEVGEWTMNCRN</sequence>
<evidence type="ECO:0000313" key="3">
    <source>
        <dbReference type="Proteomes" id="UP001472677"/>
    </source>
</evidence>
<evidence type="ECO:0000313" key="2">
    <source>
        <dbReference type="EMBL" id="KAK8563912.1"/>
    </source>
</evidence>